<dbReference type="EMBL" id="VOIH02000002">
    <property type="protein sequence ID" value="KAF3454099.1"/>
    <property type="molecule type" value="Genomic_DNA"/>
</dbReference>
<name>A0A8K0MQ66_9ROSA</name>
<feature type="region of interest" description="Disordered" evidence="1">
    <location>
        <begin position="75"/>
        <end position="97"/>
    </location>
</feature>
<gene>
    <name evidence="2" type="ORF">FNV43_RR04546</name>
</gene>
<organism evidence="2 3">
    <name type="scientific">Rhamnella rubrinervis</name>
    <dbReference type="NCBI Taxonomy" id="2594499"/>
    <lineage>
        <taxon>Eukaryota</taxon>
        <taxon>Viridiplantae</taxon>
        <taxon>Streptophyta</taxon>
        <taxon>Embryophyta</taxon>
        <taxon>Tracheophyta</taxon>
        <taxon>Spermatophyta</taxon>
        <taxon>Magnoliopsida</taxon>
        <taxon>eudicotyledons</taxon>
        <taxon>Gunneridae</taxon>
        <taxon>Pentapetalae</taxon>
        <taxon>rosids</taxon>
        <taxon>fabids</taxon>
        <taxon>Rosales</taxon>
        <taxon>Rhamnaceae</taxon>
        <taxon>rhamnoid group</taxon>
        <taxon>Rhamneae</taxon>
        <taxon>Rhamnella</taxon>
    </lineage>
</organism>
<comment type="caution">
    <text evidence="2">The sequence shown here is derived from an EMBL/GenBank/DDBJ whole genome shotgun (WGS) entry which is preliminary data.</text>
</comment>
<evidence type="ECO:0000313" key="2">
    <source>
        <dbReference type="EMBL" id="KAF3454099.1"/>
    </source>
</evidence>
<evidence type="ECO:0000313" key="3">
    <source>
        <dbReference type="Proteomes" id="UP000796880"/>
    </source>
</evidence>
<accession>A0A8K0MQ66</accession>
<reference evidence="2" key="1">
    <citation type="submission" date="2020-03" db="EMBL/GenBank/DDBJ databases">
        <title>A high-quality chromosome-level genome assembly of a woody plant with both climbing and erect habits, Rhamnella rubrinervis.</title>
        <authorList>
            <person name="Lu Z."/>
            <person name="Yang Y."/>
            <person name="Zhu X."/>
            <person name="Sun Y."/>
        </authorList>
    </citation>
    <scope>NUCLEOTIDE SEQUENCE</scope>
    <source>
        <strain evidence="2">BYM</strain>
        <tissue evidence="2">Leaf</tissue>
    </source>
</reference>
<dbReference type="Proteomes" id="UP000796880">
    <property type="component" value="Unassembled WGS sequence"/>
</dbReference>
<dbReference type="AlphaFoldDB" id="A0A8K0MQ66"/>
<keyword evidence="3" id="KW-1185">Reference proteome</keyword>
<evidence type="ECO:0000256" key="1">
    <source>
        <dbReference type="SAM" id="MobiDB-lite"/>
    </source>
</evidence>
<proteinExistence type="predicted"/>
<feature type="compositionally biased region" description="Polar residues" evidence="1">
    <location>
        <begin position="78"/>
        <end position="88"/>
    </location>
</feature>
<protein>
    <submittedName>
        <fullName evidence="2">Uncharacterized protein</fullName>
    </submittedName>
</protein>
<sequence length="97" mass="10646">MASDRQALASMVVMPWLRQEEETPQQGNLAGASAAGDEAIKNYTRIEQPLTLMEELGYACPSNGNLHLTHAPVESSENESLVQQSIGNTLRRRVHLS</sequence>